<dbReference type="GO" id="GO:0003700">
    <property type="term" value="F:DNA-binding transcription factor activity"/>
    <property type="evidence" value="ECO:0007669"/>
    <property type="project" value="InterPro"/>
</dbReference>
<dbReference type="OrthoDB" id="3693136at2759"/>
<gene>
    <name evidence="6" type="ORF">JI435_025710</name>
</gene>
<name>A0A7U2EY01_PHANO</name>
<keyword evidence="3" id="KW-0238">DNA-binding</keyword>
<keyword evidence="2" id="KW-0479">Metal-binding</keyword>
<dbReference type="PANTHER" id="PTHR46910:SF3">
    <property type="entry name" value="HALOTOLERANCE PROTEIN 9-RELATED"/>
    <property type="match status" value="1"/>
</dbReference>
<feature type="chain" id="PRO_5034965297" description="Transcription factor domain-containing protein" evidence="5">
    <location>
        <begin position="17"/>
        <end position="323"/>
    </location>
</feature>
<keyword evidence="4" id="KW-0539">Nucleus</keyword>
<reference evidence="7" key="1">
    <citation type="journal article" date="2021" name="BMC Genomics">
        <title>Chromosome-level genome assembly and manually-curated proteome of model necrotroph Parastagonospora nodorum Sn15 reveals a genome-wide trove of candidate effector homologs, and redundancy of virulence-related functions within an accessory chromosome.</title>
        <authorList>
            <person name="Bertazzoni S."/>
            <person name="Jones D.A.B."/>
            <person name="Phan H.T."/>
            <person name="Tan K.-C."/>
            <person name="Hane J.K."/>
        </authorList>
    </citation>
    <scope>NUCLEOTIDE SEQUENCE [LARGE SCALE GENOMIC DNA]</scope>
    <source>
        <strain evidence="7">SN15 / ATCC MYA-4574 / FGSC 10173)</strain>
    </source>
</reference>
<dbReference type="EMBL" id="CP069027">
    <property type="protein sequence ID" value="QRC94822.1"/>
    <property type="molecule type" value="Genomic_DNA"/>
</dbReference>
<dbReference type="RefSeq" id="XP_001793175.1">
    <property type="nucleotide sequence ID" value="XM_001793123.1"/>
</dbReference>
<sequence>MSLLIVSLAWGALLDAEETTSLLLRQESSVRQFLLCLAEKTGSDNVHALILGSISTAASLNLHLEPVLHKFCVSDEQAVQTKRAIWLLYCIDKSHALRWQTFSIVSDGSLPTKNPPDNVLQSDSAPSSEWLQIRSQYAKICSKILQLRVGREKEPSEDLSHNAVTLSTALEKWYKASGISQMTPSLDYSDFMRAKLQISYYYHEAQFQLLSISLLYPQPSSPIGSQESRDRELLKRSIREILTVSNTVPSDYLLQDCNHLFINTLALCMLALNILQDPSQNCGKENRALLSIIAGFFARVEIMLPESSIFEEVSNLIEILTYR</sequence>
<dbReference type="InterPro" id="IPR050987">
    <property type="entry name" value="AtrR-like"/>
</dbReference>
<dbReference type="CDD" id="cd12148">
    <property type="entry name" value="fungal_TF_MHR"/>
    <property type="match status" value="1"/>
</dbReference>
<accession>A0A7U2EY01</accession>
<evidence type="ECO:0000256" key="1">
    <source>
        <dbReference type="ARBA" id="ARBA00004123"/>
    </source>
</evidence>
<dbReference type="OMA" id="CCTTATI"/>
<evidence type="ECO:0000256" key="2">
    <source>
        <dbReference type="ARBA" id="ARBA00022723"/>
    </source>
</evidence>
<dbReference type="GO" id="GO:0003677">
    <property type="term" value="F:DNA binding"/>
    <property type="evidence" value="ECO:0007669"/>
    <property type="project" value="UniProtKB-KW"/>
</dbReference>
<feature type="signal peptide" evidence="5">
    <location>
        <begin position="1"/>
        <end position="16"/>
    </location>
</feature>
<evidence type="ECO:0008006" key="8">
    <source>
        <dbReference type="Google" id="ProtNLM"/>
    </source>
</evidence>
<evidence type="ECO:0000256" key="4">
    <source>
        <dbReference type="ARBA" id="ARBA00023242"/>
    </source>
</evidence>
<dbReference type="KEGG" id="pno:SNOG_02571"/>
<evidence type="ECO:0000256" key="3">
    <source>
        <dbReference type="ARBA" id="ARBA00023125"/>
    </source>
</evidence>
<dbReference type="GO" id="GO:0005634">
    <property type="term" value="C:nucleus"/>
    <property type="evidence" value="ECO:0007669"/>
    <property type="project" value="UniProtKB-SubCell"/>
</dbReference>
<dbReference type="PANTHER" id="PTHR46910">
    <property type="entry name" value="TRANSCRIPTION FACTOR PDR1"/>
    <property type="match status" value="1"/>
</dbReference>
<evidence type="ECO:0000313" key="7">
    <source>
        <dbReference type="Proteomes" id="UP000663193"/>
    </source>
</evidence>
<keyword evidence="5" id="KW-0732">Signal</keyword>
<comment type="subcellular location">
    <subcellularLocation>
        <location evidence="1">Nucleus</location>
    </subcellularLocation>
</comment>
<dbReference type="GO" id="GO:0046872">
    <property type="term" value="F:metal ion binding"/>
    <property type="evidence" value="ECO:0007669"/>
    <property type="project" value="UniProtKB-KW"/>
</dbReference>
<dbReference type="AlphaFoldDB" id="A0A7U2EY01"/>
<keyword evidence="7" id="KW-1185">Reference proteome</keyword>
<protein>
    <recommendedName>
        <fullName evidence="8">Transcription factor domain-containing protein</fullName>
    </recommendedName>
</protein>
<proteinExistence type="predicted"/>
<organism evidence="6 7">
    <name type="scientific">Phaeosphaeria nodorum (strain SN15 / ATCC MYA-4574 / FGSC 10173)</name>
    <name type="common">Glume blotch fungus</name>
    <name type="synonym">Parastagonospora nodorum</name>
    <dbReference type="NCBI Taxonomy" id="321614"/>
    <lineage>
        <taxon>Eukaryota</taxon>
        <taxon>Fungi</taxon>
        <taxon>Dikarya</taxon>
        <taxon>Ascomycota</taxon>
        <taxon>Pezizomycotina</taxon>
        <taxon>Dothideomycetes</taxon>
        <taxon>Pleosporomycetidae</taxon>
        <taxon>Pleosporales</taxon>
        <taxon>Pleosporineae</taxon>
        <taxon>Phaeosphaeriaceae</taxon>
        <taxon>Parastagonospora</taxon>
    </lineage>
</organism>
<evidence type="ECO:0000256" key="5">
    <source>
        <dbReference type="SAM" id="SignalP"/>
    </source>
</evidence>
<evidence type="ECO:0000313" key="6">
    <source>
        <dbReference type="EMBL" id="QRC94822.1"/>
    </source>
</evidence>
<dbReference type="Proteomes" id="UP000663193">
    <property type="component" value="Chromosome 5"/>
</dbReference>
<dbReference type="VEuPathDB" id="FungiDB:JI435_025710"/>